<reference evidence="4" key="1">
    <citation type="journal article" date="2019" name="Int. J. Syst. Evol. Microbiol.">
        <title>The Global Catalogue of Microorganisms (GCM) 10K type strain sequencing project: providing services to taxonomists for standard genome sequencing and annotation.</title>
        <authorList>
            <consortium name="The Broad Institute Genomics Platform"/>
            <consortium name="The Broad Institute Genome Sequencing Center for Infectious Disease"/>
            <person name="Wu L."/>
            <person name="Ma J."/>
        </authorList>
    </citation>
    <scope>NUCLEOTIDE SEQUENCE [LARGE SCALE GENOMIC DNA]</scope>
    <source>
        <strain evidence="4">NBRC 102520</strain>
    </source>
</reference>
<protein>
    <submittedName>
        <fullName evidence="3">ABC transporter substrate-binding protein</fullName>
    </submittedName>
</protein>
<dbReference type="SUPFAM" id="SSF53850">
    <property type="entry name" value="Periplasmic binding protein-like II"/>
    <property type="match status" value="1"/>
</dbReference>
<dbReference type="InterPro" id="IPR006059">
    <property type="entry name" value="SBP"/>
</dbReference>
<keyword evidence="4" id="KW-1185">Reference proteome</keyword>
<sequence>MTGLAGAVGASLIGPGGQALGQSGGRLVVGTWGGDYARLLDKHIDKPFLVPAGYEVIQDLSGDPERRAKMLAEKRLRRGSSDIQALADTTMYQVFDQGLTHEIDYSRIPNAKNLLANMRPNFGVYGIYSGMVVLFNPDRLPTAPTSYAEILDPKFGSNIGVIDIQYRHNIATAALIAGGSVTKIEEGKRLLMELRRAGLRIYPTNEAYAQGLQTGEIIGGIMWKARALQWQAAGIKVRAVTPKEGFIPYISGFVIPKNAPNLDGAYAYLNAVLEPKVQLGFAVDLGYDGTVSNAGIPADLQARIGFSAEEVAKMNALDFKFFFEHEAEIKSWWDQTFKA</sequence>
<gene>
    <name evidence="3" type="ORF">GCM10007857_46430</name>
</gene>
<dbReference type="PANTHER" id="PTHR30006:SF2">
    <property type="entry name" value="ABC TRANSPORTER SUBSTRATE-BINDING PROTEIN"/>
    <property type="match status" value="1"/>
</dbReference>
<keyword evidence="2" id="KW-0574">Periplasm</keyword>
<name>A0ABQ6B3A6_9BRAD</name>
<evidence type="ECO:0000313" key="4">
    <source>
        <dbReference type="Proteomes" id="UP001156905"/>
    </source>
</evidence>
<dbReference type="PANTHER" id="PTHR30006">
    <property type="entry name" value="THIAMINE-BINDING PERIPLASMIC PROTEIN-RELATED"/>
    <property type="match status" value="1"/>
</dbReference>
<evidence type="ECO:0000256" key="1">
    <source>
        <dbReference type="ARBA" id="ARBA00022729"/>
    </source>
</evidence>
<dbReference type="Gene3D" id="3.40.190.10">
    <property type="entry name" value="Periplasmic binding protein-like II"/>
    <property type="match status" value="2"/>
</dbReference>
<dbReference type="Proteomes" id="UP001156905">
    <property type="component" value="Unassembled WGS sequence"/>
</dbReference>
<evidence type="ECO:0000313" key="3">
    <source>
        <dbReference type="EMBL" id="GLR87931.1"/>
    </source>
</evidence>
<keyword evidence="1" id="KW-0732">Signal</keyword>
<dbReference type="EMBL" id="BSOW01000016">
    <property type="protein sequence ID" value="GLR87931.1"/>
    <property type="molecule type" value="Genomic_DNA"/>
</dbReference>
<evidence type="ECO:0000256" key="2">
    <source>
        <dbReference type="ARBA" id="ARBA00022764"/>
    </source>
</evidence>
<organism evidence="3 4">
    <name type="scientific">Bradyrhizobium iriomotense</name>
    <dbReference type="NCBI Taxonomy" id="441950"/>
    <lineage>
        <taxon>Bacteria</taxon>
        <taxon>Pseudomonadati</taxon>
        <taxon>Pseudomonadota</taxon>
        <taxon>Alphaproteobacteria</taxon>
        <taxon>Hyphomicrobiales</taxon>
        <taxon>Nitrobacteraceae</taxon>
        <taxon>Bradyrhizobium</taxon>
    </lineage>
</organism>
<dbReference type="Pfam" id="PF13416">
    <property type="entry name" value="SBP_bac_8"/>
    <property type="match status" value="1"/>
</dbReference>
<proteinExistence type="predicted"/>
<comment type="caution">
    <text evidence="3">The sequence shown here is derived from an EMBL/GenBank/DDBJ whole genome shotgun (WGS) entry which is preliminary data.</text>
</comment>
<accession>A0ABQ6B3A6</accession>